<dbReference type="AlphaFoldDB" id="A0A369TJ91"/>
<evidence type="ECO:0000256" key="1">
    <source>
        <dbReference type="ARBA" id="ARBA00004141"/>
    </source>
</evidence>
<gene>
    <name evidence="7" type="ORF">DU478_15670</name>
</gene>
<dbReference type="InterPro" id="IPR037185">
    <property type="entry name" value="EmrE-like"/>
</dbReference>
<dbReference type="InterPro" id="IPR000620">
    <property type="entry name" value="EamA_dom"/>
</dbReference>
<dbReference type="Pfam" id="PF00892">
    <property type="entry name" value="EamA"/>
    <property type="match status" value="1"/>
</dbReference>
<feature type="domain" description="EamA" evidence="6">
    <location>
        <begin position="149"/>
        <end position="276"/>
    </location>
</feature>
<proteinExistence type="predicted"/>
<feature type="transmembrane region" description="Helical" evidence="5">
    <location>
        <begin position="233"/>
        <end position="253"/>
    </location>
</feature>
<comment type="caution">
    <text evidence="7">The sequence shown here is derived from an EMBL/GenBank/DDBJ whole genome shotgun (WGS) entry which is preliminary data.</text>
</comment>
<keyword evidence="2 5" id="KW-0812">Transmembrane</keyword>
<organism evidence="7 8">
    <name type="scientific">Thalassococcus profundi</name>
    <dbReference type="NCBI Taxonomy" id="2282382"/>
    <lineage>
        <taxon>Bacteria</taxon>
        <taxon>Pseudomonadati</taxon>
        <taxon>Pseudomonadota</taxon>
        <taxon>Alphaproteobacteria</taxon>
        <taxon>Rhodobacterales</taxon>
        <taxon>Roseobacteraceae</taxon>
        <taxon>Thalassococcus</taxon>
    </lineage>
</organism>
<evidence type="ECO:0000256" key="3">
    <source>
        <dbReference type="ARBA" id="ARBA00022989"/>
    </source>
</evidence>
<dbReference type="SUPFAM" id="SSF103481">
    <property type="entry name" value="Multidrug resistance efflux transporter EmrE"/>
    <property type="match status" value="2"/>
</dbReference>
<accession>A0A369TJ91</accession>
<feature type="transmembrane region" description="Helical" evidence="5">
    <location>
        <begin position="66"/>
        <end position="85"/>
    </location>
</feature>
<keyword evidence="4 5" id="KW-0472">Membrane</keyword>
<dbReference type="Proteomes" id="UP000253977">
    <property type="component" value="Unassembled WGS sequence"/>
</dbReference>
<evidence type="ECO:0000256" key="2">
    <source>
        <dbReference type="ARBA" id="ARBA00022692"/>
    </source>
</evidence>
<evidence type="ECO:0000256" key="5">
    <source>
        <dbReference type="SAM" id="Phobius"/>
    </source>
</evidence>
<keyword evidence="8" id="KW-1185">Reference proteome</keyword>
<name>A0A369TJ91_9RHOB</name>
<feature type="transmembrane region" description="Helical" evidence="5">
    <location>
        <begin position="120"/>
        <end position="138"/>
    </location>
</feature>
<dbReference type="PANTHER" id="PTHR32322:SF9">
    <property type="entry name" value="AMINO-ACID METABOLITE EFFLUX PUMP-RELATED"/>
    <property type="match status" value="1"/>
</dbReference>
<feature type="transmembrane region" description="Helical" evidence="5">
    <location>
        <begin position="34"/>
        <end position="54"/>
    </location>
</feature>
<dbReference type="PANTHER" id="PTHR32322">
    <property type="entry name" value="INNER MEMBRANE TRANSPORTER"/>
    <property type="match status" value="1"/>
</dbReference>
<dbReference type="InterPro" id="IPR050638">
    <property type="entry name" value="AA-Vitamin_Transporters"/>
</dbReference>
<dbReference type="EMBL" id="QPMK01000013">
    <property type="protein sequence ID" value="RDD65338.1"/>
    <property type="molecule type" value="Genomic_DNA"/>
</dbReference>
<feature type="transmembrane region" description="Helical" evidence="5">
    <location>
        <begin position="91"/>
        <end position="108"/>
    </location>
</feature>
<feature type="transmembrane region" description="Helical" evidence="5">
    <location>
        <begin position="175"/>
        <end position="193"/>
    </location>
</feature>
<dbReference type="RefSeq" id="WP_114511908.1">
    <property type="nucleotide sequence ID" value="NZ_QPMK01000013.1"/>
</dbReference>
<evidence type="ECO:0000259" key="6">
    <source>
        <dbReference type="Pfam" id="PF00892"/>
    </source>
</evidence>
<keyword evidence="3 5" id="KW-1133">Transmembrane helix</keyword>
<dbReference type="OrthoDB" id="321830at2"/>
<feature type="transmembrane region" description="Helical" evidence="5">
    <location>
        <begin position="199"/>
        <end position="221"/>
    </location>
</feature>
<dbReference type="GO" id="GO:0016020">
    <property type="term" value="C:membrane"/>
    <property type="evidence" value="ECO:0007669"/>
    <property type="project" value="UniProtKB-SubCell"/>
</dbReference>
<reference evidence="7 8" key="1">
    <citation type="submission" date="2018-07" db="EMBL/GenBank/DDBJ databases">
        <title>Thalassococcus profundi sp. nov., a marine bacterium isolated from deep seawater of Okinawa Trough.</title>
        <authorList>
            <person name="Yu M."/>
        </authorList>
    </citation>
    <scope>NUCLEOTIDE SEQUENCE [LARGE SCALE GENOMIC DNA]</scope>
    <source>
        <strain evidence="7 8">WRAS1</strain>
    </source>
</reference>
<sequence length="281" mass="28540">MRLFVLTALTMVAFAANSILNRWALVDGGIDAGTFAIVRLASGAAMLALLAVAARGRLQLGGGGGRVTGVLSLILYIYGFSLAYVSLDAGVGALILFGTVQVTMFAGALRDGARLPPRRVIGAALAFAGLVWLLWPGTGPQVSVFHGAMMAAAGLGWGIYSLAGRGEADPLMATAANFMLAVPVGLVLSLAFFGAQMQIATPGLMLAVLSGAVTSGLGYALWYTVLPRLEASVAAVAQLTVPVIAMAGGFLLLAEVPSLGVVLAAAVVLGGVAFSILPQRR</sequence>
<feature type="transmembrane region" description="Helical" evidence="5">
    <location>
        <begin position="259"/>
        <end position="277"/>
    </location>
</feature>
<protein>
    <submittedName>
        <fullName evidence="7">DMT family transporter</fullName>
    </submittedName>
</protein>
<comment type="subcellular location">
    <subcellularLocation>
        <location evidence="1">Membrane</location>
        <topology evidence="1">Multi-pass membrane protein</topology>
    </subcellularLocation>
</comment>
<feature type="transmembrane region" description="Helical" evidence="5">
    <location>
        <begin position="144"/>
        <end position="163"/>
    </location>
</feature>
<evidence type="ECO:0000313" key="8">
    <source>
        <dbReference type="Proteomes" id="UP000253977"/>
    </source>
</evidence>
<evidence type="ECO:0000313" key="7">
    <source>
        <dbReference type="EMBL" id="RDD65338.1"/>
    </source>
</evidence>
<evidence type="ECO:0000256" key="4">
    <source>
        <dbReference type="ARBA" id="ARBA00023136"/>
    </source>
</evidence>